<dbReference type="RefSeq" id="XP_060324202.1">
    <property type="nucleotide sequence ID" value="XM_060474586.1"/>
</dbReference>
<reference evidence="2" key="1">
    <citation type="submission" date="2023-06" db="EMBL/GenBank/DDBJ databases">
        <authorList>
            <consortium name="Lawrence Berkeley National Laboratory"/>
            <person name="Ahrendt S."/>
            <person name="Sahu N."/>
            <person name="Indic B."/>
            <person name="Wong-Bajracharya J."/>
            <person name="Merenyi Z."/>
            <person name="Ke H.-M."/>
            <person name="Monk M."/>
            <person name="Kocsube S."/>
            <person name="Drula E."/>
            <person name="Lipzen A."/>
            <person name="Balint B."/>
            <person name="Henrissat B."/>
            <person name="Andreopoulos B."/>
            <person name="Martin F.M."/>
            <person name="Harder C.B."/>
            <person name="Rigling D."/>
            <person name="Ford K.L."/>
            <person name="Foster G.D."/>
            <person name="Pangilinan J."/>
            <person name="Papanicolaou A."/>
            <person name="Barry K."/>
            <person name="LaButti K."/>
            <person name="Viragh M."/>
            <person name="Koriabine M."/>
            <person name="Yan M."/>
            <person name="Riley R."/>
            <person name="Champramary S."/>
            <person name="Plett K.L."/>
            <person name="Tsai I.J."/>
            <person name="Slot J."/>
            <person name="Sipos G."/>
            <person name="Plett J."/>
            <person name="Nagy L.G."/>
            <person name="Grigoriev I.V."/>
        </authorList>
    </citation>
    <scope>NUCLEOTIDE SEQUENCE</scope>
    <source>
        <strain evidence="2">CCBAS 213</strain>
    </source>
</reference>
<keyword evidence="1" id="KW-0812">Transmembrane</keyword>
<dbReference type="PANTHER" id="PTHR28523">
    <property type="entry name" value="CYTOCHROME C OXIDASE ASSEMBLY FACTOR 1"/>
    <property type="match status" value="1"/>
</dbReference>
<dbReference type="GO" id="GO:0005743">
    <property type="term" value="C:mitochondrial inner membrane"/>
    <property type="evidence" value="ECO:0007669"/>
    <property type="project" value="TreeGrafter"/>
</dbReference>
<dbReference type="Proteomes" id="UP001175211">
    <property type="component" value="Unassembled WGS sequence"/>
</dbReference>
<proteinExistence type="predicted"/>
<gene>
    <name evidence="2" type="ORF">EV420DRAFT_1579300</name>
</gene>
<comment type="caution">
    <text evidence="2">The sequence shown here is derived from an EMBL/GenBank/DDBJ whole genome shotgun (WGS) entry which is preliminary data.</text>
</comment>
<accession>A0AA39JGL1</accession>
<protein>
    <submittedName>
        <fullName evidence="2">Cytochrome oxidase complex assembly protein 1-domain-containing protein</fullName>
    </submittedName>
</protein>
<dbReference type="AlphaFoldDB" id="A0AA39JGL1"/>
<dbReference type="PANTHER" id="PTHR28523:SF1">
    <property type="entry name" value="CYTOCHROME C OXIDASE ASSEMBLY FACTOR 1"/>
    <property type="match status" value="1"/>
</dbReference>
<dbReference type="EMBL" id="JAUEPS010000066">
    <property type="protein sequence ID" value="KAK0442049.1"/>
    <property type="molecule type" value="Genomic_DNA"/>
</dbReference>
<feature type="transmembrane region" description="Helical" evidence="1">
    <location>
        <begin position="110"/>
        <end position="131"/>
    </location>
</feature>
<evidence type="ECO:0000313" key="3">
    <source>
        <dbReference type="Proteomes" id="UP001175211"/>
    </source>
</evidence>
<evidence type="ECO:0000256" key="1">
    <source>
        <dbReference type="SAM" id="Phobius"/>
    </source>
</evidence>
<organism evidence="2 3">
    <name type="scientific">Armillaria tabescens</name>
    <name type="common">Ringless honey mushroom</name>
    <name type="synonym">Agaricus tabescens</name>
    <dbReference type="NCBI Taxonomy" id="1929756"/>
    <lineage>
        <taxon>Eukaryota</taxon>
        <taxon>Fungi</taxon>
        <taxon>Dikarya</taxon>
        <taxon>Basidiomycota</taxon>
        <taxon>Agaricomycotina</taxon>
        <taxon>Agaricomycetes</taxon>
        <taxon>Agaricomycetidae</taxon>
        <taxon>Agaricales</taxon>
        <taxon>Marasmiineae</taxon>
        <taxon>Physalacriaceae</taxon>
        <taxon>Desarmillaria</taxon>
    </lineage>
</organism>
<keyword evidence="3" id="KW-1185">Reference proteome</keyword>
<dbReference type="InterPro" id="IPR014807">
    <property type="entry name" value="Coa1"/>
</dbReference>
<keyword evidence="1" id="KW-0472">Membrane</keyword>
<dbReference type="Pfam" id="PF08695">
    <property type="entry name" value="Coa1"/>
    <property type="match status" value="1"/>
</dbReference>
<dbReference type="GeneID" id="85358134"/>
<keyword evidence="1" id="KW-1133">Transmembrane helix</keyword>
<name>A0AA39JGL1_ARMTA</name>
<evidence type="ECO:0000313" key="2">
    <source>
        <dbReference type="EMBL" id="KAK0442049.1"/>
    </source>
</evidence>
<dbReference type="InterPro" id="IPR042432">
    <property type="entry name" value="Coa1_fungi"/>
</dbReference>
<sequence length="238" mass="27356">MHPYGPTCCHGYFRIGTERQIRTVPDIPARSLPLFVFIAEMHLGKHARQLRWRIHLSRTFGRQIPAPPPSLRQPPRVTTFSDTARPRRYILRERESPEIERGVPLVKKRWSIAIACTIAGVSAWTLFWTYITNKEKISSSIVQELIHLLRNDHWVKMLLGDGIVAETQWWLNGHSRIYGSVDIPQGYVDLSFRVEGNNGSGTVYFTSMRRDKTQPFQILKFKLVADDGTICKVDVESA</sequence>
<dbReference type="GO" id="GO:0033617">
    <property type="term" value="P:mitochondrial respiratory chain complex IV assembly"/>
    <property type="evidence" value="ECO:0007669"/>
    <property type="project" value="InterPro"/>
</dbReference>